<dbReference type="Proteomes" id="UP000812013">
    <property type="component" value="Unassembled WGS sequence"/>
</dbReference>
<organism evidence="1 2">
    <name type="scientific">Streptomyces bambusae</name>
    <dbReference type="NCBI Taxonomy" id="1550616"/>
    <lineage>
        <taxon>Bacteria</taxon>
        <taxon>Bacillati</taxon>
        <taxon>Actinomycetota</taxon>
        <taxon>Actinomycetes</taxon>
        <taxon>Kitasatosporales</taxon>
        <taxon>Streptomycetaceae</taxon>
        <taxon>Streptomyces</taxon>
    </lineage>
</organism>
<proteinExistence type="predicted"/>
<accession>A0ABS6ZCH4</accession>
<evidence type="ECO:0000313" key="2">
    <source>
        <dbReference type="Proteomes" id="UP000812013"/>
    </source>
</evidence>
<reference evidence="1 2" key="1">
    <citation type="submission" date="2019-12" db="EMBL/GenBank/DDBJ databases">
        <title>Genome sequence of Streptomyces bambusae.</title>
        <authorList>
            <person name="Bansal K."/>
            <person name="Choksket S."/>
            <person name="Korpole S."/>
            <person name="Patil P.B."/>
        </authorList>
    </citation>
    <scope>NUCLEOTIDE SEQUENCE [LARGE SCALE GENOMIC DNA]</scope>
    <source>
        <strain evidence="1 2">SK60</strain>
    </source>
</reference>
<evidence type="ECO:0000313" key="1">
    <source>
        <dbReference type="EMBL" id="MBW5485458.1"/>
    </source>
</evidence>
<name>A0ABS6ZCH4_9ACTN</name>
<gene>
    <name evidence="1" type="ORF">GPJ59_27180</name>
</gene>
<dbReference type="EMBL" id="WTFF01000255">
    <property type="protein sequence ID" value="MBW5485458.1"/>
    <property type="molecule type" value="Genomic_DNA"/>
</dbReference>
<sequence length="81" mass="8348">MLRPGPPGDPASDSHGGEAVLRTAQVEATGAVGVSGYPCYVGEGVQAEIDPDSRAVEAVTVDGAELPYGWVAQIAEDPRQR</sequence>
<keyword evidence="2" id="KW-1185">Reference proteome</keyword>
<protein>
    <submittedName>
        <fullName evidence="1">Uncharacterized protein</fullName>
    </submittedName>
</protein>
<comment type="caution">
    <text evidence="1">The sequence shown here is derived from an EMBL/GenBank/DDBJ whole genome shotgun (WGS) entry which is preliminary data.</text>
</comment>